<name>A0A5D3YKR3_9BACT</name>
<dbReference type="AlphaFoldDB" id="A0A5D3YKR3"/>
<proteinExistence type="predicted"/>
<dbReference type="InterPro" id="IPR055438">
    <property type="entry name" value="AstE_AspA_cat"/>
</dbReference>
<keyword evidence="3" id="KW-0378">Hydrolase</keyword>
<evidence type="ECO:0000313" key="7">
    <source>
        <dbReference type="Proteomes" id="UP000324595"/>
    </source>
</evidence>
<dbReference type="Pfam" id="PF24827">
    <property type="entry name" value="AstE_AspA_cat"/>
    <property type="match status" value="1"/>
</dbReference>
<keyword evidence="7" id="KW-1185">Reference proteome</keyword>
<evidence type="ECO:0000256" key="3">
    <source>
        <dbReference type="ARBA" id="ARBA00022801"/>
    </source>
</evidence>
<dbReference type="PANTHER" id="PTHR15162:SF7">
    <property type="entry name" value="SUCCINYLGLUTAMATE DESUCCINYLASE"/>
    <property type="match status" value="1"/>
</dbReference>
<dbReference type="GO" id="GO:0046872">
    <property type="term" value="F:metal ion binding"/>
    <property type="evidence" value="ECO:0007669"/>
    <property type="project" value="UniProtKB-KW"/>
</dbReference>
<comment type="cofactor">
    <cofactor evidence="1">
        <name>Zn(2+)</name>
        <dbReference type="ChEBI" id="CHEBI:29105"/>
    </cofactor>
</comment>
<evidence type="ECO:0000256" key="4">
    <source>
        <dbReference type="ARBA" id="ARBA00022833"/>
    </source>
</evidence>
<dbReference type="GO" id="GO:0005829">
    <property type="term" value="C:cytosol"/>
    <property type="evidence" value="ECO:0007669"/>
    <property type="project" value="TreeGrafter"/>
</dbReference>
<dbReference type="InterPro" id="IPR050178">
    <property type="entry name" value="AspA/AstE_fam"/>
</dbReference>
<protein>
    <submittedName>
        <fullName evidence="6">Succinylglutamate desuccinylase</fullName>
    </submittedName>
</protein>
<dbReference type="SUPFAM" id="SSF53187">
    <property type="entry name" value="Zn-dependent exopeptidases"/>
    <property type="match status" value="1"/>
</dbReference>
<evidence type="ECO:0000256" key="1">
    <source>
        <dbReference type="ARBA" id="ARBA00001947"/>
    </source>
</evidence>
<keyword evidence="2" id="KW-0479">Metal-binding</keyword>
<comment type="caution">
    <text evidence="6">The sequence shown here is derived from an EMBL/GenBank/DDBJ whole genome shotgun (WGS) entry which is preliminary data.</text>
</comment>
<dbReference type="GO" id="GO:0016788">
    <property type="term" value="F:hydrolase activity, acting on ester bonds"/>
    <property type="evidence" value="ECO:0007669"/>
    <property type="project" value="InterPro"/>
</dbReference>
<accession>A0A5D3YKR3</accession>
<feature type="domain" description="Succinylglutamate desuccinylase/Aspartoacylase catalytic" evidence="5">
    <location>
        <begin position="33"/>
        <end position="205"/>
    </location>
</feature>
<dbReference type="Proteomes" id="UP000324595">
    <property type="component" value="Unassembled WGS sequence"/>
</dbReference>
<reference evidence="6 7" key="1">
    <citation type="submission" date="2019-07" db="EMBL/GenBank/DDBJ databases">
        <title>Genomic Encyclopedia of Archaeal and Bacterial Type Strains, Phase II (KMG-II): from individual species to whole genera.</title>
        <authorList>
            <person name="Goeker M."/>
        </authorList>
    </citation>
    <scope>NUCLEOTIDE SEQUENCE [LARGE SCALE GENOMIC DNA]</scope>
    <source>
        <strain evidence="6 7">DSM 21935</strain>
    </source>
</reference>
<dbReference type="Gene3D" id="3.40.630.10">
    <property type="entry name" value="Zn peptidases"/>
    <property type="match status" value="1"/>
</dbReference>
<keyword evidence="4" id="KW-0862">Zinc</keyword>
<organism evidence="6 7">
    <name type="scientific">Fodinibius salinus</name>
    <dbReference type="NCBI Taxonomy" id="860790"/>
    <lineage>
        <taxon>Bacteria</taxon>
        <taxon>Pseudomonadati</taxon>
        <taxon>Balneolota</taxon>
        <taxon>Balneolia</taxon>
        <taxon>Balneolales</taxon>
        <taxon>Balneolaceae</taxon>
        <taxon>Fodinibius</taxon>
    </lineage>
</organism>
<evidence type="ECO:0000313" key="6">
    <source>
        <dbReference type="EMBL" id="TYP94030.1"/>
    </source>
</evidence>
<dbReference type="EMBL" id="VNHY01000002">
    <property type="protein sequence ID" value="TYP94030.1"/>
    <property type="molecule type" value="Genomic_DNA"/>
</dbReference>
<dbReference type="PANTHER" id="PTHR15162">
    <property type="entry name" value="ASPARTOACYLASE"/>
    <property type="match status" value="1"/>
</dbReference>
<evidence type="ECO:0000259" key="5">
    <source>
        <dbReference type="Pfam" id="PF24827"/>
    </source>
</evidence>
<evidence type="ECO:0000256" key="2">
    <source>
        <dbReference type="ARBA" id="ARBA00022723"/>
    </source>
</evidence>
<gene>
    <name evidence="6" type="ORF">LX73_1752</name>
</gene>
<sequence>MRTIHLMNEALAKDSKSDVSEERIIGSIEGLQPGPTVIVLGGVHGNEPAGVRAISSVLDTLKDVESPIRGQLLALRGNIKALEQNVRYIDEDMNRIWFPSILQDIRNTPESQLQSSERREVKQLLSVLDDINNQSESPVILADIHTFSAEGWMFTITSSDPRQRKLLSNLHVPMVFGIEKTLRGTALGYYQKQGFISFGLEGGQHTNDMTAYNTTASLMLLLQAVGCIEEQYVDELKEYEKHLQSHTKYLPTETKLIYQHIIEPGDEFRMRPGYKNFQHIKKGEWLASDKDGKIIADCDGYILMPLYQDQGDDGFFIIIEHEG</sequence>